<dbReference type="AlphaFoldDB" id="A0A3S5BPU5"/>
<feature type="domain" description="Helix-turn-helix" evidence="1">
    <location>
        <begin position="1"/>
        <end position="40"/>
    </location>
</feature>
<dbReference type="Proteomes" id="UP000784294">
    <property type="component" value="Unassembled WGS sequence"/>
</dbReference>
<evidence type="ECO:0000259" key="1">
    <source>
        <dbReference type="Pfam" id="PF26215"/>
    </source>
</evidence>
<dbReference type="Pfam" id="PF26215">
    <property type="entry name" value="HTH_animal"/>
    <property type="match status" value="1"/>
</dbReference>
<dbReference type="InterPro" id="IPR058912">
    <property type="entry name" value="HTH_animal"/>
</dbReference>
<evidence type="ECO:0000313" key="3">
    <source>
        <dbReference type="Proteomes" id="UP000784294"/>
    </source>
</evidence>
<evidence type="ECO:0000313" key="2">
    <source>
        <dbReference type="EMBL" id="VEL12686.1"/>
    </source>
</evidence>
<dbReference type="OrthoDB" id="10034600at2759"/>
<accession>A0A3S5BPU5</accession>
<organism evidence="2 3">
    <name type="scientific">Protopolystoma xenopodis</name>
    <dbReference type="NCBI Taxonomy" id="117903"/>
    <lineage>
        <taxon>Eukaryota</taxon>
        <taxon>Metazoa</taxon>
        <taxon>Spiralia</taxon>
        <taxon>Lophotrochozoa</taxon>
        <taxon>Platyhelminthes</taxon>
        <taxon>Monogenea</taxon>
        <taxon>Polyopisthocotylea</taxon>
        <taxon>Polystomatidea</taxon>
        <taxon>Polystomatidae</taxon>
        <taxon>Protopolystoma</taxon>
    </lineage>
</organism>
<keyword evidence="3" id="KW-1185">Reference proteome</keyword>
<sequence>MVTRSPRLTAPQFWEDELEKLTQMFLGNGYPEEAIQHNIRMVMNGRKSGYYERKSRETEKKGWTCLPSCEFTLKKRRILWNWNIRITPKDRTTLLTSLSTQLQEVIKMECSGMYRIKLQGL</sequence>
<protein>
    <recommendedName>
        <fullName evidence="1">Helix-turn-helix domain-containing protein</fullName>
    </recommendedName>
</protein>
<reference evidence="2" key="1">
    <citation type="submission" date="2018-11" db="EMBL/GenBank/DDBJ databases">
        <authorList>
            <consortium name="Pathogen Informatics"/>
        </authorList>
    </citation>
    <scope>NUCLEOTIDE SEQUENCE</scope>
</reference>
<name>A0A3S5BPU5_9PLAT</name>
<proteinExistence type="predicted"/>
<comment type="caution">
    <text evidence="2">The sequence shown here is derived from an EMBL/GenBank/DDBJ whole genome shotgun (WGS) entry which is preliminary data.</text>
</comment>
<dbReference type="EMBL" id="CAAALY010015514">
    <property type="protein sequence ID" value="VEL12686.1"/>
    <property type="molecule type" value="Genomic_DNA"/>
</dbReference>
<gene>
    <name evidence="2" type="ORF">PXEA_LOCUS6126</name>
</gene>